<sequence length="187" mass="21077">MSCLEEILSYNEKFVKDKQYEQFATDKYPDKRLLIVTCMDTRLTELLPKALNLKNGDAKILKTAGAFISEPYGSLMRSLLVGVTLLKVEEVMVIGHHDCGLVGLTGERVLEKLKERGITEEKADEIEKQGVDAEKWLSGIQSVEEGVMESVRLIQNHPFFPRDVLVHGLTIDPETGKLEVVYDGRKK</sequence>
<evidence type="ECO:0000256" key="3">
    <source>
        <dbReference type="ARBA" id="ARBA00022723"/>
    </source>
</evidence>
<organism evidence="7 8">
    <name type="scientific">Thermoactinomyces intermedius</name>
    <dbReference type="NCBI Taxonomy" id="2024"/>
    <lineage>
        <taxon>Bacteria</taxon>
        <taxon>Bacillati</taxon>
        <taxon>Bacillota</taxon>
        <taxon>Bacilli</taxon>
        <taxon>Bacillales</taxon>
        <taxon>Thermoactinomycetaceae</taxon>
        <taxon>Thermoactinomyces</taxon>
    </lineage>
</organism>
<reference evidence="7 8" key="1">
    <citation type="submission" date="2020-12" db="EMBL/GenBank/DDBJ databases">
        <title>WGS of Thermoactinomyces spp.</title>
        <authorList>
            <person name="Cheng K."/>
        </authorList>
    </citation>
    <scope>NUCLEOTIDE SEQUENCE [LARGE SCALE GENOMIC DNA]</scope>
    <source>
        <strain evidence="8">CICC 10671\DSM 43846</strain>
    </source>
</reference>
<dbReference type="PANTHER" id="PTHR43175">
    <property type="entry name" value="CARBONIC ANHYDRASE"/>
    <property type="match status" value="1"/>
</dbReference>
<dbReference type="InterPro" id="IPR036874">
    <property type="entry name" value="Carbonic_anhydrase_sf"/>
</dbReference>
<protein>
    <recommendedName>
        <fullName evidence="2">carbonic anhydrase</fullName>
        <ecNumber evidence="2">4.2.1.1</ecNumber>
    </recommendedName>
</protein>
<evidence type="ECO:0000313" key="8">
    <source>
        <dbReference type="Proteomes" id="UP000633619"/>
    </source>
</evidence>
<dbReference type="EMBL" id="JAECVW010000001">
    <property type="protein sequence ID" value="MBH8594128.1"/>
    <property type="molecule type" value="Genomic_DNA"/>
</dbReference>
<feature type="binding site" evidence="6">
    <location>
        <position position="40"/>
    </location>
    <ligand>
        <name>Zn(2+)</name>
        <dbReference type="ChEBI" id="CHEBI:29105"/>
    </ligand>
</feature>
<dbReference type="GO" id="GO:0008270">
    <property type="term" value="F:zinc ion binding"/>
    <property type="evidence" value="ECO:0007669"/>
    <property type="project" value="InterPro"/>
</dbReference>
<evidence type="ECO:0000256" key="1">
    <source>
        <dbReference type="ARBA" id="ARBA00006217"/>
    </source>
</evidence>
<gene>
    <name evidence="7" type="ORF">I8U20_02150</name>
</gene>
<feature type="binding site" evidence="6">
    <location>
        <position position="96"/>
    </location>
    <ligand>
        <name>Zn(2+)</name>
        <dbReference type="ChEBI" id="CHEBI:29105"/>
    </ligand>
</feature>
<name>A0A8I1A435_THEIN</name>
<evidence type="ECO:0000256" key="2">
    <source>
        <dbReference type="ARBA" id="ARBA00012925"/>
    </source>
</evidence>
<keyword evidence="3 6" id="KW-0479">Metal-binding</keyword>
<dbReference type="GO" id="GO:0004089">
    <property type="term" value="F:carbonate dehydratase activity"/>
    <property type="evidence" value="ECO:0007669"/>
    <property type="project" value="UniProtKB-EC"/>
</dbReference>
<dbReference type="EC" id="4.2.1.1" evidence="2"/>
<dbReference type="PANTHER" id="PTHR43175:SF3">
    <property type="entry name" value="CARBON DISULFIDE HYDROLASE"/>
    <property type="match status" value="1"/>
</dbReference>
<dbReference type="AlphaFoldDB" id="A0A8I1A435"/>
<keyword evidence="4 6" id="KW-0862">Zinc</keyword>
<dbReference type="RefSeq" id="WP_181730899.1">
    <property type="nucleotide sequence ID" value="NZ_JACEIR010000001.1"/>
</dbReference>
<evidence type="ECO:0000313" key="7">
    <source>
        <dbReference type="EMBL" id="MBH8594128.1"/>
    </source>
</evidence>
<dbReference type="Gene3D" id="3.40.1050.10">
    <property type="entry name" value="Carbonic anhydrase"/>
    <property type="match status" value="1"/>
</dbReference>
<comment type="caution">
    <text evidence="7">The sequence shown here is derived from an EMBL/GenBank/DDBJ whole genome shotgun (WGS) entry which is preliminary data.</text>
</comment>
<dbReference type="Pfam" id="PF00484">
    <property type="entry name" value="Pro_CA"/>
    <property type="match status" value="1"/>
</dbReference>
<dbReference type="SMART" id="SM00947">
    <property type="entry name" value="Pro_CA"/>
    <property type="match status" value="1"/>
</dbReference>
<dbReference type="CDD" id="cd03379">
    <property type="entry name" value="beta_CA_cladeD"/>
    <property type="match status" value="1"/>
</dbReference>
<comment type="cofactor">
    <cofactor evidence="6">
        <name>Zn(2+)</name>
        <dbReference type="ChEBI" id="CHEBI:29105"/>
    </cofactor>
    <text evidence="6">Binds 1 zinc ion per subunit.</text>
</comment>
<dbReference type="Proteomes" id="UP000633619">
    <property type="component" value="Unassembled WGS sequence"/>
</dbReference>
<dbReference type="InterPro" id="IPR001765">
    <property type="entry name" value="Carbonic_anhydrase"/>
</dbReference>
<accession>A0A8I1A435</accession>
<evidence type="ECO:0000256" key="6">
    <source>
        <dbReference type="PIRSR" id="PIRSR601765-1"/>
    </source>
</evidence>
<feature type="binding site" evidence="6">
    <location>
        <position position="99"/>
    </location>
    <ligand>
        <name>Zn(2+)</name>
        <dbReference type="ChEBI" id="CHEBI:29105"/>
    </ligand>
</feature>
<dbReference type="SUPFAM" id="SSF53056">
    <property type="entry name" value="beta-carbonic anhydrase, cab"/>
    <property type="match status" value="1"/>
</dbReference>
<keyword evidence="8" id="KW-1185">Reference proteome</keyword>
<evidence type="ECO:0000256" key="5">
    <source>
        <dbReference type="ARBA" id="ARBA00048348"/>
    </source>
</evidence>
<feature type="binding site" evidence="6">
    <location>
        <position position="38"/>
    </location>
    <ligand>
        <name>Zn(2+)</name>
        <dbReference type="ChEBI" id="CHEBI:29105"/>
    </ligand>
</feature>
<evidence type="ECO:0000256" key="4">
    <source>
        <dbReference type="ARBA" id="ARBA00022833"/>
    </source>
</evidence>
<comment type="similarity">
    <text evidence="1">Belongs to the beta-class carbonic anhydrase family.</text>
</comment>
<comment type="catalytic activity">
    <reaction evidence="5">
        <text>hydrogencarbonate + H(+) = CO2 + H2O</text>
        <dbReference type="Rhea" id="RHEA:10748"/>
        <dbReference type="ChEBI" id="CHEBI:15377"/>
        <dbReference type="ChEBI" id="CHEBI:15378"/>
        <dbReference type="ChEBI" id="CHEBI:16526"/>
        <dbReference type="ChEBI" id="CHEBI:17544"/>
        <dbReference type="EC" id="4.2.1.1"/>
    </reaction>
</comment>
<proteinExistence type="inferred from homology"/>